<dbReference type="EMBL" id="MCFC01000019">
    <property type="protein sequence ID" value="ORY30590.1"/>
    <property type="molecule type" value="Genomic_DNA"/>
</dbReference>
<dbReference type="STRING" id="71784.A0A1Y2B7S4"/>
<accession>A0A1Y2B7S4</accession>
<feature type="compositionally biased region" description="Polar residues" evidence="1">
    <location>
        <begin position="101"/>
        <end position="115"/>
    </location>
</feature>
<proteinExistence type="predicted"/>
<dbReference type="AlphaFoldDB" id="A0A1Y2B7S4"/>
<evidence type="ECO:0000256" key="1">
    <source>
        <dbReference type="SAM" id="MobiDB-lite"/>
    </source>
</evidence>
<reference evidence="2 3" key="1">
    <citation type="submission" date="2016-07" db="EMBL/GenBank/DDBJ databases">
        <title>Pervasive Adenine N6-methylation of Active Genes in Fungi.</title>
        <authorList>
            <consortium name="DOE Joint Genome Institute"/>
            <person name="Mondo S.J."/>
            <person name="Dannebaum R.O."/>
            <person name="Kuo R.C."/>
            <person name="Labutti K."/>
            <person name="Haridas S."/>
            <person name="Kuo A."/>
            <person name="Salamov A."/>
            <person name="Ahrendt S.R."/>
            <person name="Lipzen A."/>
            <person name="Sullivan W."/>
            <person name="Andreopoulos W.B."/>
            <person name="Clum A."/>
            <person name="Lindquist E."/>
            <person name="Daum C."/>
            <person name="Ramamoorthy G.K."/>
            <person name="Gryganskyi A."/>
            <person name="Culley D."/>
            <person name="Magnuson J.K."/>
            <person name="James T.Y."/>
            <person name="O'Malley M.A."/>
            <person name="Stajich J.E."/>
            <person name="Spatafora J.W."/>
            <person name="Visel A."/>
            <person name="Grigoriev I.V."/>
        </authorList>
    </citation>
    <scope>NUCLEOTIDE SEQUENCE [LARGE SCALE GENOMIC DNA]</scope>
    <source>
        <strain evidence="2 3">68-887.2</strain>
    </source>
</reference>
<evidence type="ECO:0000313" key="2">
    <source>
        <dbReference type="EMBL" id="ORY30590.1"/>
    </source>
</evidence>
<dbReference type="SUPFAM" id="SSF48403">
    <property type="entry name" value="Ankyrin repeat"/>
    <property type="match status" value="1"/>
</dbReference>
<comment type="caution">
    <text evidence="2">The sequence shown here is derived from an EMBL/GenBank/DDBJ whole genome shotgun (WGS) entry which is preliminary data.</text>
</comment>
<sequence length="286" mass="32287">MQMSLTPRATLLDLPAELILHIHLIALNPHFALVAQKVHHVLRDPSPRYAAAYLLSLYSYYGPDDLLVRCLRHPVCNVEVAREIRRVWDMKRSCVPRARENTPNVNEDEGSQSPDPSIDAPPPLSLGCAELPRRLFRPGVINSEPIHPVLRFLFTTYTPSANSHKGYPLCRAVLTANYPLIAFLLDHGADPMIKDCLAVEIAISKRDLKAVVMLIERSTQESEGDQLQCRRAVNLAARSKHLGKRPRLMDRIHVPPRLVEVAMRKGAEEIVRYFVHEKGELPICTI</sequence>
<keyword evidence="3" id="KW-1185">Reference proteome</keyword>
<evidence type="ECO:0008006" key="4">
    <source>
        <dbReference type="Google" id="ProtNLM"/>
    </source>
</evidence>
<dbReference type="Gene3D" id="1.25.40.20">
    <property type="entry name" value="Ankyrin repeat-containing domain"/>
    <property type="match status" value="1"/>
</dbReference>
<feature type="region of interest" description="Disordered" evidence="1">
    <location>
        <begin position="99"/>
        <end position="120"/>
    </location>
</feature>
<dbReference type="Proteomes" id="UP000193986">
    <property type="component" value="Unassembled WGS sequence"/>
</dbReference>
<name>A0A1Y2B7S4_9TREE</name>
<dbReference type="InParanoid" id="A0A1Y2B7S4"/>
<dbReference type="InterPro" id="IPR036770">
    <property type="entry name" value="Ankyrin_rpt-contain_sf"/>
</dbReference>
<dbReference type="OrthoDB" id="539213at2759"/>
<gene>
    <name evidence="2" type="ORF">BCR39DRAFT_529050</name>
</gene>
<evidence type="ECO:0000313" key="3">
    <source>
        <dbReference type="Proteomes" id="UP000193986"/>
    </source>
</evidence>
<organism evidence="2 3">
    <name type="scientific">Naematelia encephala</name>
    <dbReference type="NCBI Taxonomy" id="71784"/>
    <lineage>
        <taxon>Eukaryota</taxon>
        <taxon>Fungi</taxon>
        <taxon>Dikarya</taxon>
        <taxon>Basidiomycota</taxon>
        <taxon>Agaricomycotina</taxon>
        <taxon>Tremellomycetes</taxon>
        <taxon>Tremellales</taxon>
        <taxon>Naemateliaceae</taxon>
        <taxon>Naematelia</taxon>
    </lineage>
</organism>
<protein>
    <recommendedName>
        <fullName evidence="4">Ankyrin repeat-containing domain protein</fullName>
    </recommendedName>
</protein>